<dbReference type="EMBL" id="PXNQ02000008">
    <property type="protein sequence ID" value="RNF33898.1"/>
    <property type="molecule type" value="Genomic_DNA"/>
</dbReference>
<evidence type="ECO:0000313" key="1">
    <source>
        <dbReference type="EMBL" id="RNF33898.1"/>
    </source>
</evidence>
<dbReference type="Proteomes" id="UP000238137">
    <property type="component" value="Unassembled WGS sequence"/>
</dbReference>
<name>A0A422QVA9_9RHOB</name>
<reference evidence="1" key="1">
    <citation type="submission" date="2018-05" db="EMBL/GenBank/DDBJ databases">
        <title>Reclassification of Methylarcula marina and Methylarcula terricola as Paracoccus methylarcula sp.nov., comb.nov. and Paracoccus terricola comb.nov.</title>
        <authorList>
            <person name="Shmareva M.N."/>
            <person name="Doronina N.V."/>
            <person name="Vasilenko O.V."/>
            <person name="Tarlachkov S.V."/>
            <person name="Trotsenko Y.A."/>
        </authorList>
    </citation>
    <scope>NUCLEOTIDE SEQUENCE [LARGE SCALE GENOMIC DNA]</scope>
    <source>
        <strain evidence="1">VKM B-2159</strain>
    </source>
</reference>
<comment type="caution">
    <text evidence="1">The sequence shown here is derived from an EMBL/GenBank/DDBJ whole genome shotgun (WGS) entry which is preliminary data.</text>
</comment>
<proteinExistence type="predicted"/>
<dbReference type="AlphaFoldDB" id="A0A422QVA9"/>
<evidence type="ECO:0000313" key="2">
    <source>
        <dbReference type="Proteomes" id="UP000238137"/>
    </source>
</evidence>
<keyword evidence="2" id="KW-1185">Reference proteome</keyword>
<gene>
    <name evidence="1" type="ORF">A7A09_013325</name>
</gene>
<organism evidence="1 2">
    <name type="scientific">Paracoccus methylarcula</name>
    <dbReference type="NCBI Taxonomy" id="72022"/>
    <lineage>
        <taxon>Bacteria</taxon>
        <taxon>Pseudomonadati</taxon>
        <taxon>Pseudomonadota</taxon>
        <taxon>Alphaproteobacteria</taxon>
        <taxon>Rhodobacterales</taxon>
        <taxon>Paracoccaceae</taxon>
        <taxon>Paracoccus</taxon>
    </lineage>
</organism>
<accession>A0A422QVA9</accession>
<sequence>MGRDIDAELHFLFDEAPHKGGVGMGAEMHPIRILQCLVVDMTTSLLDLPRANRREVFMPSYGIT</sequence>
<protein>
    <submittedName>
        <fullName evidence="1">Uncharacterized protein</fullName>
    </submittedName>
</protein>